<dbReference type="EMBL" id="HBGI01002143">
    <property type="protein sequence ID" value="CAD9239659.1"/>
    <property type="molecule type" value="Transcribed_RNA"/>
</dbReference>
<evidence type="ECO:0000256" key="1">
    <source>
        <dbReference type="SAM" id="MobiDB-lite"/>
    </source>
</evidence>
<name>A0A7S1XIF0_9RHOD</name>
<gene>
    <name evidence="2" type="ORF">EAUS1353_LOCUS1397</name>
</gene>
<dbReference type="AlphaFoldDB" id="A0A7S1XIF0"/>
<protein>
    <submittedName>
        <fullName evidence="2">Uncharacterized protein</fullName>
    </submittedName>
</protein>
<feature type="region of interest" description="Disordered" evidence="1">
    <location>
        <begin position="1"/>
        <end position="64"/>
    </location>
</feature>
<sequence>MPESGTHVRAEDGSSEERRRGRTRQRDCSRKLARRRHAPMRKTGDHKRQAGSLSPPPRPVINDLLLPLPRENSSLKSLCDIGKYDDRRTTQLYLKSAPME</sequence>
<feature type="compositionally biased region" description="Basic residues" evidence="1">
    <location>
        <begin position="31"/>
        <end position="40"/>
    </location>
</feature>
<evidence type="ECO:0000313" key="2">
    <source>
        <dbReference type="EMBL" id="CAD9239659.1"/>
    </source>
</evidence>
<proteinExistence type="predicted"/>
<organism evidence="2">
    <name type="scientific">Erythrolobus australicus</name>
    <dbReference type="NCBI Taxonomy" id="1077150"/>
    <lineage>
        <taxon>Eukaryota</taxon>
        <taxon>Rhodophyta</taxon>
        <taxon>Bangiophyceae</taxon>
        <taxon>Porphyridiales</taxon>
        <taxon>Porphyridiaceae</taxon>
        <taxon>Erythrolobus</taxon>
    </lineage>
</organism>
<feature type="compositionally biased region" description="Basic and acidic residues" evidence="1">
    <location>
        <begin position="1"/>
        <end position="30"/>
    </location>
</feature>
<accession>A0A7S1XIF0</accession>
<reference evidence="2" key="1">
    <citation type="submission" date="2021-01" db="EMBL/GenBank/DDBJ databases">
        <authorList>
            <person name="Corre E."/>
            <person name="Pelletier E."/>
            <person name="Niang G."/>
            <person name="Scheremetjew M."/>
            <person name="Finn R."/>
            <person name="Kale V."/>
            <person name="Holt S."/>
            <person name="Cochrane G."/>
            <person name="Meng A."/>
            <person name="Brown T."/>
            <person name="Cohen L."/>
        </authorList>
    </citation>
    <scope>NUCLEOTIDE SEQUENCE</scope>
    <source>
        <strain evidence="2">CCMP3124</strain>
    </source>
</reference>